<comment type="subunit">
    <text evidence="9">Homohexamer. The homohexamer assembles into an open ring structure.</text>
</comment>
<dbReference type="FunFam" id="3.40.50.300:FF:000072">
    <property type="entry name" value="Transcription termination factor Rho"/>
    <property type="match status" value="1"/>
</dbReference>
<dbReference type="EMBL" id="NOXG01000003">
    <property type="protein sequence ID" value="PYD76344.1"/>
    <property type="molecule type" value="Genomic_DNA"/>
</dbReference>
<keyword evidence="2 9" id="KW-0547">Nucleotide-binding</keyword>
<dbReference type="InterPro" id="IPR036269">
    <property type="entry name" value="Rho_N_sf"/>
</dbReference>
<dbReference type="GO" id="GO:0016787">
    <property type="term" value="F:hydrolase activity"/>
    <property type="evidence" value="ECO:0007669"/>
    <property type="project" value="UniProtKB-KW"/>
</dbReference>
<evidence type="ECO:0000256" key="11">
    <source>
        <dbReference type="PROSITE-ProRule" id="PRU01203"/>
    </source>
</evidence>
<keyword evidence="4 9" id="KW-0347">Helicase</keyword>
<keyword evidence="6 9" id="KW-0694">RNA-binding</keyword>
<evidence type="ECO:0000256" key="8">
    <source>
        <dbReference type="ARBA" id="ARBA00023163"/>
    </source>
</evidence>
<dbReference type="InterPro" id="IPR011129">
    <property type="entry name" value="CSD"/>
</dbReference>
<evidence type="ECO:0000256" key="6">
    <source>
        <dbReference type="ARBA" id="ARBA00022884"/>
    </source>
</evidence>
<dbReference type="Proteomes" id="UP000248116">
    <property type="component" value="Unassembled WGS sequence"/>
</dbReference>
<dbReference type="SMART" id="SM00959">
    <property type="entry name" value="Rho_N"/>
    <property type="match status" value="1"/>
</dbReference>
<dbReference type="PANTHER" id="PTHR46425">
    <property type="entry name" value="TRANSCRIPTION TERMINATION FACTOR RHO"/>
    <property type="match status" value="1"/>
</dbReference>
<dbReference type="CDD" id="cd04459">
    <property type="entry name" value="Rho_CSD"/>
    <property type="match status" value="1"/>
</dbReference>
<dbReference type="GO" id="GO:0004386">
    <property type="term" value="F:helicase activity"/>
    <property type="evidence" value="ECO:0007669"/>
    <property type="project" value="UniProtKB-UniRule"/>
</dbReference>
<evidence type="ECO:0000256" key="3">
    <source>
        <dbReference type="ARBA" id="ARBA00022801"/>
    </source>
</evidence>
<dbReference type="SMART" id="SM00382">
    <property type="entry name" value="AAA"/>
    <property type="match status" value="1"/>
</dbReference>
<keyword evidence="7 9" id="KW-0805">Transcription regulation</keyword>
<dbReference type="GO" id="GO:0006353">
    <property type="term" value="P:DNA-templated transcription termination"/>
    <property type="evidence" value="ECO:0007669"/>
    <property type="project" value="UniProtKB-UniRule"/>
</dbReference>
<dbReference type="Proteomes" id="UP000247609">
    <property type="component" value="Unassembled WGS sequence"/>
</dbReference>
<dbReference type="GO" id="GO:0008186">
    <property type="term" value="F:ATP-dependent activity, acting on RNA"/>
    <property type="evidence" value="ECO:0007669"/>
    <property type="project" value="UniProtKB-UniRule"/>
</dbReference>
<reference evidence="14 15" key="1">
    <citation type="submission" date="2017-07" db="EMBL/GenBank/DDBJ databases">
        <title>A draft genome sequence of Komagataeibacter sp. T5K1.</title>
        <authorList>
            <person name="Skraban J."/>
            <person name="Cleenwerck I."/>
            <person name="Vandamme P."/>
            <person name="Trcek J."/>
        </authorList>
    </citation>
    <scope>NUCLEOTIDE SEQUENCE [LARGE SCALE GENOMIC DNA]</scope>
    <source>
        <strain evidence="14 15">T5K1</strain>
    </source>
</reference>
<dbReference type="SUPFAM" id="SSF52540">
    <property type="entry name" value="P-loop containing nucleoside triphosphate hydrolases"/>
    <property type="match status" value="1"/>
</dbReference>
<dbReference type="Gene3D" id="2.40.50.140">
    <property type="entry name" value="Nucleic acid-binding proteins"/>
    <property type="match status" value="1"/>
</dbReference>
<dbReference type="PANTHER" id="PTHR46425:SF1">
    <property type="entry name" value="TRANSCRIPTION TERMINATION FACTOR RHO"/>
    <property type="match status" value="1"/>
</dbReference>
<evidence type="ECO:0000256" key="1">
    <source>
        <dbReference type="ARBA" id="ARBA00022472"/>
    </source>
</evidence>
<reference evidence="13 16" key="2">
    <citation type="submission" date="2018-02" db="EMBL/GenBank/DDBJ databases">
        <authorList>
            <person name="Skraban J."/>
            <person name="Trcek J."/>
        </authorList>
    </citation>
    <scope>NUCLEOTIDE SEQUENCE [LARGE SCALE GENOMIC DNA]</scope>
    <source>
        <strain evidence="13 16">AV446</strain>
    </source>
</reference>
<dbReference type="PROSITE" id="PS51856">
    <property type="entry name" value="RHO_RNA_BD"/>
    <property type="match status" value="1"/>
</dbReference>
<dbReference type="AlphaFoldDB" id="A0A318QER0"/>
<evidence type="ECO:0000256" key="9">
    <source>
        <dbReference type="HAMAP-Rule" id="MF_01884"/>
    </source>
</evidence>
<dbReference type="InterPro" id="IPR041703">
    <property type="entry name" value="Rho_factor_ATP-bd"/>
</dbReference>
<dbReference type="InterPro" id="IPR011112">
    <property type="entry name" value="Rho-like_N"/>
</dbReference>
<evidence type="ECO:0000313" key="13">
    <source>
        <dbReference type="EMBL" id="PYD46828.1"/>
    </source>
</evidence>
<name>A0A318QER0_9PROT</name>
<dbReference type="InterPro" id="IPR027417">
    <property type="entry name" value="P-loop_NTPase"/>
</dbReference>
<keyword evidence="1 9" id="KW-0806">Transcription termination</keyword>
<keyword evidence="3 9" id="KW-0378">Hydrolase</keyword>
<feature type="binding site" evidence="9">
    <location>
        <begin position="184"/>
        <end position="189"/>
    </location>
    <ligand>
        <name>ATP</name>
        <dbReference type="ChEBI" id="CHEBI:30616"/>
    </ligand>
</feature>
<accession>A0A318QER0</accession>
<comment type="caution">
    <text evidence="14">The sequence shown here is derived from an EMBL/GenBank/DDBJ whole genome shotgun (WGS) entry which is preliminary data.</text>
</comment>
<keyword evidence="8 9" id="KW-0804">Transcription</keyword>
<comment type="caution">
    <text evidence="9">Lacks conserved residue(s) required for the propagation of feature annotation.</text>
</comment>
<dbReference type="SUPFAM" id="SSF68912">
    <property type="entry name" value="Rho N-terminal domain-like"/>
    <property type="match status" value="1"/>
</dbReference>
<evidence type="ECO:0000313" key="16">
    <source>
        <dbReference type="Proteomes" id="UP000248116"/>
    </source>
</evidence>
<feature type="binding site" evidence="9">
    <location>
        <begin position="196"/>
        <end position="201"/>
    </location>
    <ligand>
        <name>ATP</name>
        <dbReference type="ChEBI" id="CHEBI:30616"/>
    </ligand>
</feature>
<evidence type="ECO:0000259" key="12">
    <source>
        <dbReference type="PROSITE" id="PS51856"/>
    </source>
</evidence>
<dbReference type="Pfam" id="PF07497">
    <property type="entry name" value="Rho_RNA_bind"/>
    <property type="match status" value="1"/>
</dbReference>
<dbReference type="InterPro" id="IPR000194">
    <property type="entry name" value="ATPase_F1/V1/A1_a/bsu_nucl-bd"/>
</dbReference>
<dbReference type="SUPFAM" id="SSF50249">
    <property type="entry name" value="Nucleic acid-binding proteins"/>
    <property type="match status" value="1"/>
</dbReference>
<comment type="similarity">
    <text evidence="9 11">Belongs to the Rho family.</text>
</comment>
<evidence type="ECO:0000256" key="4">
    <source>
        <dbReference type="ARBA" id="ARBA00022806"/>
    </source>
</evidence>
<dbReference type="GO" id="GO:0005524">
    <property type="term" value="F:ATP binding"/>
    <property type="evidence" value="ECO:0007669"/>
    <property type="project" value="UniProtKB-UniRule"/>
</dbReference>
<dbReference type="EMBL" id="PRCW01000109">
    <property type="protein sequence ID" value="PYD46828.1"/>
    <property type="molecule type" value="Genomic_DNA"/>
</dbReference>
<keyword evidence="16" id="KW-1185">Reference proteome</keyword>
<dbReference type="Gene3D" id="1.10.720.10">
    <property type="match status" value="1"/>
</dbReference>
<dbReference type="Pfam" id="PF00006">
    <property type="entry name" value="ATP-synt_ab"/>
    <property type="match status" value="1"/>
</dbReference>
<evidence type="ECO:0000256" key="10">
    <source>
        <dbReference type="NCBIfam" id="TIGR00767"/>
    </source>
</evidence>
<dbReference type="InterPro" id="IPR012340">
    <property type="entry name" value="NA-bd_OB-fold"/>
</dbReference>
<dbReference type="GO" id="GO:0005829">
    <property type="term" value="C:cytosol"/>
    <property type="evidence" value="ECO:0007669"/>
    <property type="project" value="UniProtKB-ARBA"/>
</dbReference>
<dbReference type="EC" id="3.6.4.-" evidence="9 10"/>
<evidence type="ECO:0000256" key="7">
    <source>
        <dbReference type="ARBA" id="ARBA00023015"/>
    </source>
</evidence>
<evidence type="ECO:0000256" key="2">
    <source>
        <dbReference type="ARBA" id="ARBA00022741"/>
    </source>
</evidence>
<protein>
    <recommendedName>
        <fullName evidence="9 10">Transcription termination factor Rho</fullName>
        <ecNumber evidence="9 10">3.6.4.-</ecNumber>
    </recommendedName>
    <alternativeName>
        <fullName evidence="9">ATP-dependent helicase Rho</fullName>
    </alternativeName>
</protein>
<dbReference type="CDD" id="cd01128">
    <property type="entry name" value="rho_factor_C"/>
    <property type="match status" value="1"/>
</dbReference>
<evidence type="ECO:0000256" key="5">
    <source>
        <dbReference type="ARBA" id="ARBA00022840"/>
    </source>
</evidence>
<dbReference type="Gene3D" id="3.40.50.300">
    <property type="entry name" value="P-loop containing nucleotide triphosphate hydrolases"/>
    <property type="match status" value="1"/>
</dbReference>
<gene>
    <name evidence="9 14" type="primary">rho</name>
    <name evidence="13" type="ORF">C3920_13215</name>
    <name evidence="14" type="ORF">CFR71_05805</name>
</gene>
<comment type="function">
    <text evidence="9">Facilitates transcription termination by a mechanism that involves Rho binding to the nascent RNA, activation of Rho's RNA-dependent ATPase activity, and release of the mRNA from the DNA template.</text>
</comment>
<organism evidence="14 15">
    <name type="scientific">Novacetimonas pomaceti</name>
    <dbReference type="NCBI Taxonomy" id="2021998"/>
    <lineage>
        <taxon>Bacteria</taxon>
        <taxon>Pseudomonadati</taxon>
        <taxon>Pseudomonadota</taxon>
        <taxon>Alphaproteobacteria</taxon>
        <taxon>Acetobacterales</taxon>
        <taxon>Acetobacteraceae</taxon>
        <taxon>Novacetimonas</taxon>
    </lineage>
</organism>
<dbReference type="HAMAP" id="MF_01884">
    <property type="entry name" value="Rho"/>
    <property type="match status" value="1"/>
</dbReference>
<dbReference type="NCBIfam" id="TIGR00767">
    <property type="entry name" value="rho"/>
    <property type="match status" value="1"/>
</dbReference>
<evidence type="ECO:0000313" key="14">
    <source>
        <dbReference type="EMBL" id="PYD76344.1"/>
    </source>
</evidence>
<dbReference type="SMART" id="SM00357">
    <property type="entry name" value="CSP"/>
    <property type="match status" value="1"/>
</dbReference>
<feature type="binding site" evidence="9">
    <location>
        <position position="227"/>
    </location>
    <ligand>
        <name>ATP</name>
        <dbReference type="ChEBI" id="CHEBI:30616"/>
    </ligand>
</feature>
<dbReference type="InterPro" id="IPR004665">
    <property type="entry name" value="Term_rho"/>
</dbReference>
<evidence type="ECO:0000313" key="15">
    <source>
        <dbReference type="Proteomes" id="UP000247609"/>
    </source>
</evidence>
<proteinExistence type="inferred from homology"/>
<sequence length="433" mass="48026">MHLAELKAKTPADLLAYAESLNIENASSLRKQELMFTILKTLAENDQAIYGDGTLEILPDGFGFLRSPEANYLPGPDDIYISPSQVRRFGLRTGDTVEGQIRAPRDGERYFALLKVDTINFEPPEAVRQRINFDNLTPLYPERRLQMEVESSAVGPADGAAKGKGKGQTRDFTPRVIDLVSPIGMGQRALIVAPPRTGKTVMLQSIASSISANHPEVFLIVLLIDERPEEVTDMARSVRGEVVSSTFDEPATRHVQVTEMVLEKAKRLVEHKRDVVILLDSITRLARAYNTVVPSSGKVLTGGVDANALQRPKRFFGAARNIEEGGSLTIIATALIDTGSRMDEVIFEEFKGTGNSELILDRKLADKRTFPAIDITKSGTRKEELLVDRADLSKMWVLRRILAPMGTMDAMDFLLDKLKYSKTNKDFFDAMNT</sequence>
<dbReference type="InterPro" id="IPR011113">
    <property type="entry name" value="Rho_RNA-bd"/>
</dbReference>
<dbReference type="GO" id="GO:0003723">
    <property type="term" value="F:RNA binding"/>
    <property type="evidence" value="ECO:0007669"/>
    <property type="project" value="UniProtKB-UniRule"/>
</dbReference>
<feature type="domain" description="Rho RNA-BD" evidence="12">
    <location>
        <begin position="48"/>
        <end position="123"/>
    </location>
</feature>
<dbReference type="NCBIfam" id="NF006886">
    <property type="entry name" value="PRK09376.1"/>
    <property type="match status" value="1"/>
</dbReference>
<dbReference type="RefSeq" id="WP_110528361.1">
    <property type="nucleotide sequence ID" value="NZ_JAHRDT010000034.1"/>
</dbReference>
<dbReference type="InterPro" id="IPR003593">
    <property type="entry name" value="AAA+_ATPase"/>
</dbReference>
<keyword evidence="5 9" id="KW-0067">ATP-binding</keyword>
<dbReference type="Pfam" id="PF07498">
    <property type="entry name" value="Rho_N"/>
    <property type="match status" value="1"/>
</dbReference>